<name>A0A7C9LPD3_9DEIO</name>
<protein>
    <submittedName>
        <fullName evidence="1">Uncharacterized protein</fullName>
    </submittedName>
</protein>
<dbReference type="Proteomes" id="UP000483286">
    <property type="component" value="Unassembled WGS sequence"/>
</dbReference>
<dbReference type="RefSeq" id="WP_157460857.1">
    <property type="nucleotide sequence ID" value="NZ_WQLB01000034.1"/>
</dbReference>
<keyword evidence="2" id="KW-1185">Reference proteome</keyword>
<accession>A0A7C9LPD3</accession>
<evidence type="ECO:0000313" key="2">
    <source>
        <dbReference type="Proteomes" id="UP000483286"/>
    </source>
</evidence>
<dbReference type="EMBL" id="WQLB01000034">
    <property type="protein sequence ID" value="MVN88757.1"/>
    <property type="molecule type" value="Genomic_DNA"/>
</dbReference>
<sequence length="222" mass="24666">MPALHPAKQKAQVRQLFAEHRVLTTVALERRGLLQAAEWLDLPRIDLHVRTQAHQASSIKPLTFVSADERWLVQPPRDILHHALLAEGAHQLRGVIAAHELQWQYLDLKGRSGFWPDAQLVSPKGREHDASVEVDTGYSPKRCDAKLVAAAAGGYRSLIWLTSVHGRVTKIHARARQLHAAGKLGEVTKVYVGYINVHTPGSPYQPRPRLHKVSALVADFGS</sequence>
<reference evidence="1 2" key="1">
    <citation type="submission" date="2019-12" db="EMBL/GenBank/DDBJ databases">
        <title>Deinococcus sp. HMF7620 Genome sequencing and assembly.</title>
        <authorList>
            <person name="Kang H."/>
            <person name="Kim H."/>
            <person name="Joh K."/>
        </authorList>
    </citation>
    <scope>NUCLEOTIDE SEQUENCE [LARGE SCALE GENOMIC DNA]</scope>
    <source>
        <strain evidence="1 2">HMF7620</strain>
    </source>
</reference>
<organism evidence="1 2">
    <name type="scientific">Deinococcus arboris</name>
    <dbReference type="NCBI Taxonomy" id="2682977"/>
    <lineage>
        <taxon>Bacteria</taxon>
        <taxon>Thermotogati</taxon>
        <taxon>Deinococcota</taxon>
        <taxon>Deinococci</taxon>
        <taxon>Deinococcales</taxon>
        <taxon>Deinococcaceae</taxon>
        <taxon>Deinococcus</taxon>
    </lineage>
</organism>
<proteinExistence type="predicted"/>
<evidence type="ECO:0000313" key="1">
    <source>
        <dbReference type="EMBL" id="MVN88757.1"/>
    </source>
</evidence>
<comment type="caution">
    <text evidence="1">The sequence shown here is derived from an EMBL/GenBank/DDBJ whole genome shotgun (WGS) entry which is preliminary data.</text>
</comment>
<gene>
    <name evidence="1" type="ORF">GO986_18625</name>
</gene>
<dbReference type="AlphaFoldDB" id="A0A7C9LPD3"/>